<evidence type="ECO:0000256" key="5">
    <source>
        <dbReference type="PIRSR" id="PIRSR031051-1"/>
    </source>
</evidence>
<keyword evidence="4 6" id="KW-0460">Magnesium</keyword>
<dbReference type="Gene3D" id="3.40.50.1000">
    <property type="entry name" value="HAD superfamily/HAD-like"/>
    <property type="match status" value="1"/>
</dbReference>
<protein>
    <submittedName>
        <fullName evidence="7">Uncharacterized protein</fullName>
    </submittedName>
</protein>
<evidence type="ECO:0000256" key="1">
    <source>
        <dbReference type="ARBA" id="ARBA00001946"/>
    </source>
</evidence>
<feature type="active site" description="Proton donor" evidence="5">
    <location>
        <position position="19"/>
    </location>
</feature>
<dbReference type="Pfam" id="PF06888">
    <property type="entry name" value="Put_Phosphatase"/>
    <property type="match status" value="1"/>
</dbReference>
<dbReference type="AlphaFoldDB" id="A0A7S2V388"/>
<comment type="cofactor">
    <cofactor evidence="1 6">
        <name>Mg(2+)</name>
        <dbReference type="ChEBI" id="CHEBI:18420"/>
    </cofactor>
</comment>
<accession>A0A7S2V388</accession>
<dbReference type="GO" id="GO:0046872">
    <property type="term" value="F:metal ion binding"/>
    <property type="evidence" value="ECO:0007669"/>
    <property type="project" value="UniProtKB-KW"/>
</dbReference>
<evidence type="ECO:0000313" key="7">
    <source>
        <dbReference type="EMBL" id="CAD9869358.1"/>
    </source>
</evidence>
<feature type="binding site" evidence="6">
    <location>
        <position position="19"/>
    </location>
    <ligand>
        <name>Mg(2+)</name>
        <dbReference type="ChEBI" id="CHEBI:18420"/>
    </ligand>
</feature>
<dbReference type="SUPFAM" id="SSF56784">
    <property type="entry name" value="HAD-like"/>
    <property type="match status" value="1"/>
</dbReference>
<reference evidence="7" key="1">
    <citation type="submission" date="2021-01" db="EMBL/GenBank/DDBJ databases">
        <authorList>
            <person name="Corre E."/>
            <person name="Pelletier E."/>
            <person name="Niang G."/>
            <person name="Scheremetjew M."/>
            <person name="Finn R."/>
            <person name="Kale V."/>
            <person name="Holt S."/>
            <person name="Cochrane G."/>
            <person name="Meng A."/>
            <person name="Brown T."/>
            <person name="Cohen L."/>
        </authorList>
    </citation>
    <scope>NUCLEOTIDE SEQUENCE</scope>
    <source>
        <strain evidence="7">CCMP1661</strain>
    </source>
</reference>
<dbReference type="PIRSF" id="PIRSF031051">
    <property type="entry name" value="PyrdxlP_Pase_PHOSPHO2"/>
    <property type="match status" value="1"/>
</dbReference>
<gene>
    <name evidence="7" type="ORF">FJAP1339_LOCUS9076</name>
</gene>
<evidence type="ECO:0000256" key="3">
    <source>
        <dbReference type="ARBA" id="ARBA00022801"/>
    </source>
</evidence>
<dbReference type="NCBIfam" id="TIGR01489">
    <property type="entry name" value="DKMTPPase-SF"/>
    <property type="match status" value="1"/>
</dbReference>
<sequence>MESPNTSLPNNTLVIFDYDHTITECDSGIQMINMLNPDLACNFKMYKEQGFGWTEIMDRQMCSLWEQGVKPTEILQSASSVVWGEGSEEAIKLISSREGCEVYILSDANTVFIRQVLETRGLAAPVVSRVVSNPGFWTAEGRLRITPHHAPPPAQGTTYFGTNTAAYVPDGDSWVGVMKNRSDHGCPEPLCPYNLCKGKVVDEMLEELREQGKEFGRIIYVGDGGGDYCASTRLRENDVVLARIKEDGTPYPMYAKIQESRQAELEGRKDISVVRASVHTWKTQMDVLDVIRNVLGPDHKD</sequence>
<feature type="binding site" evidence="6">
    <location>
        <position position="223"/>
    </location>
    <ligand>
        <name>Mg(2+)</name>
        <dbReference type="ChEBI" id="CHEBI:18420"/>
    </ligand>
</feature>
<dbReference type="InterPro" id="IPR023214">
    <property type="entry name" value="HAD_sf"/>
</dbReference>
<proteinExistence type="predicted"/>
<evidence type="ECO:0000256" key="6">
    <source>
        <dbReference type="PIRSR" id="PIRSR031051-3"/>
    </source>
</evidence>
<dbReference type="EMBL" id="HBHR01018045">
    <property type="protein sequence ID" value="CAD9869358.1"/>
    <property type="molecule type" value="Transcribed_RNA"/>
</dbReference>
<dbReference type="PANTHER" id="PTHR20889">
    <property type="entry name" value="PHOSPHATASE, ORPHAN 1, 2"/>
    <property type="match status" value="1"/>
</dbReference>
<evidence type="ECO:0000256" key="2">
    <source>
        <dbReference type="ARBA" id="ARBA00022723"/>
    </source>
</evidence>
<dbReference type="InterPro" id="IPR036412">
    <property type="entry name" value="HAD-like_sf"/>
</dbReference>
<dbReference type="PANTHER" id="PTHR20889:SF12">
    <property type="entry name" value="LP01149P"/>
    <property type="match status" value="1"/>
</dbReference>
<dbReference type="InterPro" id="IPR016965">
    <property type="entry name" value="Pase_PHOSPHO-typ"/>
</dbReference>
<name>A0A7S2V388_9STRA</name>
<feature type="active site" description="Nucleophile" evidence="5">
    <location>
        <position position="17"/>
    </location>
</feature>
<evidence type="ECO:0000256" key="4">
    <source>
        <dbReference type="ARBA" id="ARBA00022842"/>
    </source>
</evidence>
<feature type="binding site" evidence="6">
    <location>
        <position position="17"/>
    </location>
    <ligand>
        <name>Mg(2+)</name>
        <dbReference type="ChEBI" id="CHEBI:18420"/>
    </ligand>
</feature>
<dbReference type="GO" id="GO:0016791">
    <property type="term" value="F:phosphatase activity"/>
    <property type="evidence" value="ECO:0007669"/>
    <property type="project" value="InterPro"/>
</dbReference>
<keyword evidence="3" id="KW-0378">Hydrolase</keyword>
<keyword evidence="2 6" id="KW-0479">Metal-binding</keyword>
<dbReference type="InterPro" id="IPR006384">
    <property type="entry name" value="HAD_hydro_PyrdxlP_Pase-like"/>
</dbReference>
<organism evidence="7">
    <name type="scientific">Fibrocapsa japonica</name>
    <dbReference type="NCBI Taxonomy" id="94617"/>
    <lineage>
        <taxon>Eukaryota</taxon>
        <taxon>Sar</taxon>
        <taxon>Stramenopiles</taxon>
        <taxon>Ochrophyta</taxon>
        <taxon>Raphidophyceae</taxon>
        <taxon>Chattonellales</taxon>
        <taxon>Chattonellaceae</taxon>
        <taxon>Fibrocapsa</taxon>
    </lineage>
</organism>